<evidence type="ECO:0000259" key="13">
    <source>
        <dbReference type="Pfam" id="PF01435"/>
    </source>
</evidence>
<evidence type="ECO:0000256" key="6">
    <source>
        <dbReference type="ARBA" id="ARBA00022723"/>
    </source>
</evidence>
<feature type="binding site" evidence="12">
    <location>
        <position position="207"/>
    </location>
    <ligand>
        <name>Zn(2+)</name>
        <dbReference type="ChEBI" id="CHEBI:29105"/>
        <note>catalytic</note>
    </ligand>
</feature>
<dbReference type="Pfam" id="PF01435">
    <property type="entry name" value="Peptidase_M48"/>
    <property type="match status" value="1"/>
</dbReference>
<comment type="subcellular location">
    <subcellularLocation>
        <location evidence="1 12">Cell membrane</location>
        <topology evidence="1 12">Multi-pass membrane protein</topology>
    </subcellularLocation>
</comment>
<keyword evidence="3 12" id="KW-1003">Cell membrane</keyword>
<dbReference type="GO" id="GO:0006508">
    <property type="term" value="P:proteolysis"/>
    <property type="evidence" value="ECO:0007669"/>
    <property type="project" value="UniProtKB-KW"/>
</dbReference>
<dbReference type="PANTHER" id="PTHR43221:SF1">
    <property type="entry name" value="PROTEASE HTPX"/>
    <property type="match status" value="1"/>
</dbReference>
<dbReference type="GO" id="GO:0004222">
    <property type="term" value="F:metalloendopeptidase activity"/>
    <property type="evidence" value="ECO:0007669"/>
    <property type="project" value="UniProtKB-UniRule"/>
</dbReference>
<feature type="active site" evidence="12">
    <location>
        <position position="132"/>
    </location>
</feature>
<dbReference type="CDD" id="cd07336">
    <property type="entry name" value="M48B_HtpX_like"/>
    <property type="match status" value="1"/>
</dbReference>
<dbReference type="InterPro" id="IPR001915">
    <property type="entry name" value="Peptidase_M48"/>
</dbReference>
<evidence type="ECO:0000256" key="4">
    <source>
        <dbReference type="ARBA" id="ARBA00022670"/>
    </source>
</evidence>
<dbReference type="KEGG" id="dgg:DGI_1953"/>
<feature type="binding site" evidence="12">
    <location>
        <position position="131"/>
    </location>
    <ligand>
        <name>Zn(2+)</name>
        <dbReference type="ChEBI" id="CHEBI:29105"/>
        <note>catalytic</note>
    </ligand>
</feature>
<feature type="transmembrane region" description="Helical" evidence="12">
    <location>
        <begin position="7"/>
        <end position="25"/>
    </location>
</feature>
<proteinExistence type="inferred from homology"/>
<evidence type="ECO:0000256" key="5">
    <source>
        <dbReference type="ARBA" id="ARBA00022692"/>
    </source>
</evidence>
<dbReference type="GO" id="GO:0005886">
    <property type="term" value="C:plasma membrane"/>
    <property type="evidence" value="ECO:0007669"/>
    <property type="project" value="UniProtKB-SubCell"/>
</dbReference>
<dbReference type="PATRIC" id="fig|1121448.10.peg.1909"/>
<sequence length="285" mass="30304">MANQLKTLLLLGLLSGLILFIGGAVGGKGGLIIALFFALIMNVGSYWFSDKLVLRMYRAREVSPSEAPGLHQMVDELAREAGIPKPRVCIIPGDAPNAFATGRNPENGVVAVTEGIVGLLSRDELKAVLAHEIGHIKNRDILVQTVAGVLASVVMFLANMAQWAAIFGSFGSNSDEDSPNPIAGLLLAILAPIAATLIQMAISRSREYLADSTGARLSHNPLALARALEKLSAYNARGGMTSGSEATAHMFIVHPFTGSRVASLFSTHPPTEERVRRLREMAAGR</sequence>
<gene>
    <name evidence="12" type="primary">htpX</name>
    <name evidence="14" type="ORF">DGI_1953</name>
</gene>
<feature type="binding site" evidence="12">
    <location>
        <position position="135"/>
    </location>
    <ligand>
        <name>Zn(2+)</name>
        <dbReference type="ChEBI" id="CHEBI:29105"/>
        <note>catalytic</note>
    </ligand>
</feature>
<evidence type="ECO:0000256" key="8">
    <source>
        <dbReference type="ARBA" id="ARBA00022833"/>
    </source>
</evidence>
<evidence type="ECO:0000313" key="15">
    <source>
        <dbReference type="Proteomes" id="UP000016587"/>
    </source>
</evidence>
<keyword evidence="8 12" id="KW-0862">Zinc</keyword>
<keyword evidence="9 12" id="KW-1133">Transmembrane helix</keyword>
<dbReference type="AlphaFoldDB" id="T2GAX4"/>
<keyword evidence="11 12" id="KW-0472">Membrane</keyword>
<accession>T2GAX4</accession>
<protein>
    <recommendedName>
        <fullName evidence="12">Protease HtpX homolog</fullName>
        <ecNumber evidence="12">3.4.24.-</ecNumber>
    </recommendedName>
</protein>
<comment type="cofactor">
    <cofactor evidence="12">
        <name>Zn(2+)</name>
        <dbReference type="ChEBI" id="CHEBI:29105"/>
    </cofactor>
    <text evidence="12">Binds 1 zinc ion per subunit.</text>
</comment>
<feature type="transmembrane region" description="Helical" evidence="12">
    <location>
        <begin position="31"/>
        <end position="48"/>
    </location>
</feature>
<keyword evidence="7 12" id="KW-0378">Hydrolase</keyword>
<keyword evidence="15" id="KW-1185">Reference proteome</keyword>
<reference evidence="15" key="2">
    <citation type="submission" date="2013-07" db="EMBL/GenBank/DDBJ databases">
        <authorList>
            <person name="Morais-Silva F.O."/>
            <person name="Rezende A.M."/>
            <person name="Pimentel C."/>
            <person name="Resende D.M."/>
            <person name="Santos C.I."/>
            <person name="Clemente C."/>
            <person name="de Oliveira L.M."/>
            <person name="da Silva S.M."/>
            <person name="Costa D.A."/>
            <person name="Varela-Raposo A."/>
            <person name="Horacio E.C.A."/>
            <person name="Matos M."/>
            <person name="Flores O."/>
            <person name="Ruiz J.C."/>
            <person name="Rodrigues-Pousada C."/>
        </authorList>
    </citation>
    <scope>NUCLEOTIDE SEQUENCE [LARGE SCALE GENOMIC DNA]</scope>
    <source>
        <strain evidence="15">ATCC 19364 / DSM 1382 / NCIMB 9332 / VKM B-1759</strain>
    </source>
</reference>
<evidence type="ECO:0000256" key="11">
    <source>
        <dbReference type="ARBA" id="ARBA00023136"/>
    </source>
</evidence>
<dbReference type="STRING" id="1121448.DGI_1953"/>
<dbReference type="EMBL" id="CP006585">
    <property type="protein sequence ID" value="AGW13730.1"/>
    <property type="molecule type" value="Genomic_DNA"/>
</dbReference>
<comment type="similarity">
    <text evidence="2 12">Belongs to the peptidase M48B family.</text>
</comment>
<dbReference type="Proteomes" id="UP000016587">
    <property type="component" value="Chromosome"/>
</dbReference>
<dbReference type="OrthoDB" id="15218at2"/>
<name>T2GAX4_MEGG1</name>
<feature type="transmembrane region" description="Helical" evidence="12">
    <location>
        <begin position="182"/>
        <end position="202"/>
    </location>
</feature>
<evidence type="ECO:0000256" key="2">
    <source>
        <dbReference type="ARBA" id="ARBA00009779"/>
    </source>
</evidence>
<dbReference type="HAMAP" id="MF_00188">
    <property type="entry name" value="Pept_M48_protease_HtpX"/>
    <property type="match status" value="1"/>
</dbReference>
<organism evidence="14 15">
    <name type="scientific">Megalodesulfovibrio gigas (strain ATCC 19364 / DSM 1382 / NCIMB 9332 / VKM B-1759)</name>
    <name type="common">Desulfovibrio gigas</name>
    <dbReference type="NCBI Taxonomy" id="1121448"/>
    <lineage>
        <taxon>Bacteria</taxon>
        <taxon>Pseudomonadati</taxon>
        <taxon>Thermodesulfobacteriota</taxon>
        <taxon>Desulfovibrionia</taxon>
        <taxon>Desulfovibrionales</taxon>
        <taxon>Desulfovibrionaceae</taxon>
        <taxon>Megalodesulfovibrio</taxon>
    </lineage>
</organism>
<evidence type="ECO:0000313" key="14">
    <source>
        <dbReference type="EMBL" id="AGW13730.1"/>
    </source>
</evidence>
<keyword evidence="6 12" id="KW-0479">Metal-binding</keyword>
<evidence type="ECO:0000256" key="12">
    <source>
        <dbReference type="HAMAP-Rule" id="MF_00188"/>
    </source>
</evidence>
<keyword evidence="4 12" id="KW-0645">Protease</keyword>
<feature type="transmembrane region" description="Helical" evidence="12">
    <location>
        <begin position="141"/>
        <end position="162"/>
    </location>
</feature>
<evidence type="ECO:0000256" key="9">
    <source>
        <dbReference type="ARBA" id="ARBA00022989"/>
    </source>
</evidence>
<dbReference type="eggNOG" id="COG0501">
    <property type="taxonomic scope" value="Bacteria"/>
</dbReference>
<evidence type="ECO:0000256" key="1">
    <source>
        <dbReference type="ARBA" id="ARBA00004651"/>
    </source>
</evidence>
<dbReference type="HOGENOM" id="CLU_042266_3_0_7"/>
<dbReference type="RefSeq" id="WP_021760613.1">
    <property type="nucleotide sequence ID" value="NC_022444.1"/>
</dbReference>
<dbReference type="PANTHER" id="PTHR43221">
    <property type="entry name" value="PROTEASE HTPX"/>
    <property type="match status" value="1"/>
</dbReference>
<evidence type="ECO:0000256" key="7">
    <source>
        <dbReference type="ARBA" id="ARBA00022801"/>
    </source>
</evidence>
<dbReference type="InterPro" id="IPR050083">
    <property type="entry name" value="HtpX_protease"/>
</dbReference>
<keyword evidence="10 12" id="KW-0482">Metalloprotease</keyword>
<dbReference type="GO" id="GO:0008270">
    <property type="term" value="F:zinc ion binding"/>
    <property type="evidence" value="ECO:0007669"/>
    <property type="project" value="UniProtKB-UniRule"/>
</dbReference>
<keyword evidence="5 12" id="KW-0812">Transmembrane</keyword>
<dbReference type="Gene3D" id="3.30.2010.10">
    <property type="entry name" value="Metalloproteases ('zincins'), catalytic domain"/>
    <property type="match status" value="1"/>
</dbReference>
<dbReference type="EC" id="3.4.24.-" evidence="12"/>
<reference evidence="14 15" key="1">
    <citation type="journal article" date="2013" name="J. Bacteriol.">
        <title>Roles of HynAB and Ech, the only two hydrogenases found in the model sulfate reducer Desulfovibrio gigas.</title>
        <authorList>
            <person name="Morais-Silva F.O."/>
            <person name="Santos C.I."/>
            <person name="Rodrigues R."/>
            <person name="Pereira I.A."/>
            <person name="Rodrigues-Pousada C."/>
        </authorList>
    </citation>
    <scope>NUCLEOTIDE SEQUENCE [LARGE SCALE GENOMIC DNA]</scope>
    <source>
        <strain evidence="15">ATCC 19364 / DSM 1382 / NCIMB 9332 / VKM B-1759</strain>
    </source>
</reference>
<dbReference type="InterPro" id="IPR022919">
    <property type="entry name" value="Pept_M48_protease_HtpX"/>
</dbReference>
<evidence type="ECO:0000256" key="3">
    <source>
        <dbReference type="ARBA" id="ARBA00022475"/>
    </source>
</evidence>
<feature type="domain" description="Peptidase M48" evidence="13">
    <location>
        <begin position="65"/>
        <end position="281"/>
    </location>
</feature>
<evidence type="ECO:0000256" key="10">
    <source>
        <dbReference type="ARBA" id="ARBA00023049"/>
    </source>
</evidence>